<proteinExistence type="predicted"/>
<dbReference type="AlphaFoldDB" id="A0A4Q4SBG9"/>
<dbReference type="Proteomes" id="UP000293823">
    <property type="component" value="Unassembled WGS sequence"/>
</dbReference>
<evidence type="ECO:0000313" key="1">
    <source>
        <dbReference type="EMBL" id="RYO67043.1"/>
    </source>
</evidence>
<evidence type="ECO:0000313" key="2">
    <source>
        <dbReference type="Proteomes" id="UP000293823"/>
    </source>
</evidence>
<reference evidence="2" key="1">
    <citation type="journal article" date="2019" name="bioRxiv">
        <title>Genomics, evolutionary history and diagnostics of the Alternaria alternata species group including apple and Asian pear pathotypes.</title>
        <authorList>
            <person name="Armitage A.D."/>
            <person name="Cockerton H.M."/>
            <person name="Sreenivasaprasad S."/>
            <person name="Woodhall J.W."/>
            <person name="Lane C.R."/>
            <person name="Harrison R.J."/>
            <person name="Clarkson J.P."/>
        </authorList>
    </citation>
    <scope>NUCLEOTIDE SEQUENCE [LARGE SCALE GENOMIC DNA]</scope>
    <source>
        <strain evidence="2">RGR 97.0016</strain>
    </source>
</reference>
<comment type="caution">
    <text evidence="1">The sequence shown here is derived from an EMBL/GenBank/DDBJ whole genome shotgun (WGS) entry which is preliminary data.</text>
</comment>
<keyword evidence="2" id="KW-1185">Reference proteome</keyword>
<sequence>MAATTPFWVPLPAFWGPFTGIDKGIFATTITGSLTTTTELCYLKPQALGFLGAAIISC</sequence>
<name>A0A4Q4SBG9_9PLEO</name>
<accession>A0A4Q4SBG9</accession>
<organism evidence="1 2">
    <name type="scientific">Alternaria arborescens</name>
    <dbReference type="NCBI Taxonomy" id="156630"/>
    <lineage>
        <taxon>Eukaryota</taxon>
        <taxon>Fungi</taxon>
        <taxon>Dikarya</taxon>
        <taxon>Ascomycota</taxon>
        <taxon>Pezizomycotina</taxon>
        <taxon>Dothideomycetes</taxon>
        <taxon>Pleosporomycetidae</taxon>
        <taxon>Pleosporales</taxon>
        <taxon>Pleosporineae</taxon>
        <taxon>Pleosporaceae</taxon>
        <taxon>Alternaria</taxon>
        <taxon>Alternaria sect. Alternaria</taxon>
    </lineage>
</organism>
<gene>
    <name evidence="1" type="ORF">AA0113_g5147</name>
</gene>
<protein>
    <submittedName>
        <fullName evidence="1">Uncharacterized protein</fullName>
    </submittedName>
</protein>
<dbReference type="EMBL" id="PEJP01000017">
    <property type="protein sequence ID" value="RYO67043.1"/>
    <property type="molecule type" value="Genomic_DNA"/>
</dbReference>